<reference evidence="1" key="1">
    <citation type="journal article" date="2020" name="Fungal Divers.">
        <title>Resolving the Mortierellaceae phylogeny through synthesis of multi-gene phylogenetics and phylogenomics.</title>
        <authorList>
            <person name="Vandepol N."/>
            <person name="Liber J."/>
            <person name="Desiro A."/>
            <person name="Na H."/>
            <person name="Kennedy M."/>
            <person name="Barry K."/>
            <person name="Grigoriev I.V."/>
            <person name="Miller A.N."/>
            <person name="O'Donnell K."/>
            <person name="Stajich J.E."/>
            <person name="Bonito G."/>
        </authorList>
    </citation>
    <scope>NUCLEOTIDE SEQUENCE</scope>
    <source>
        <strain evidence="1">NVP1</strain>
    </source>
</reference>
<protein>
    <submittedName>
        <fullName evidence="1">Uncharacterized protein</fullName>
    </submittedName>
</protein>
<organism evidence="1 2">
    <name type="scientific">Podila minutissima</name>
    <dbReference type="NCBI Taxonomy" id="64525"/>
    <lineage>
        <taxon>Eukaryota</taxon>
        <taxon>Fungi</taxon>
        <taxon>Fungi incertae sedis</taxon>
        <taxon>Mucoromycota</taxon>
        <taxon>Mortierellomycotina</taxon>
        <taxon>Mortierellomycetes</taxon>
        <taxon>Mortierellales</taxon>
        <taxon>Mortierellaceae</taxon>
        <taxon>Podila</taxon>
    </lineage>
</organism>
<evidence type="ECO:0000313" key="1">
    <source>
        <dbReference type="EMBL" id="KAF9319748.1"/>
    </source>
</evidence>
<comment type="caution">
    <text evidence="1">The sequence shown here is derived from an EMBL/GenBank/DDBJ whole genome shotgun (WGS) entry which is preliminary data.</text>
</comment>
<dbReference type="AlphaFoldDB" id="A0A9P5SBN9"/>
<evidence type="ECO:0000313" key="2">
    <source>
        <dbReference type="Proteomes" id="UP000696485"/>
    </source>
</evidence>
<gene>
    <name evidence="1" type="ORF">BG006_002923</name>
</gene>
<accession>A0A9P5SBN9</accession>
<sequence>MTSNSIQDEVFHCSFRDTSLPTLECFRKIKARGISVGKMAYCQTAKSIELSLKIASLLNEELADWVSKIA</sequence>
<keyword evidence="2" id="KW-1185">Reference proteome</keyword>
<proteinExistence type="predicted"/>
<feature type="non-terminal residue" evidence="1">
    <location>
        <position position="70"/>
    </location>
</feature>
<dbReference type="Proteomes" id="UP000696485">
    <property type="component" value="Unassembled WGS sequence"/>
</dbReference>
<dbReference type="EMBL" id="JAAAUY010001739">
    <property type="protein sequence ID" value="KAF9319748.1"/>
    <property type="molecule type" value="Genomic_DNA"/>
</dbReference>
<name>A0A9P5SBN9_9FUNG</name>